<dbReference type="InterPro" id="IPR049900">
    <property type="entry name" value="PKS_mFAS_DH"/>
</dbReference>
<dbReference type="InterPro" id="IPR013149">
    <property type="entry name" value="ADH-like_C"/>
</dbReference>
<dbReference type="SMART" id="SM00822">
    <property type="entry name" value="PKS_KR"/>
    <property type="match status" value="1"/>
</dbReference>
<reference evidence="12" key="2">
    <citation type="submission" date="2023-01" db="EMBL/GenBank/DDBJ databases">
        <authorList>
            <person name="Petersen C."/>
        </authorList>
    </citation>
    <scope>NUCLEOTIDE SEQUENCE</scope>
    <source>
        <strain evidence="12">IBT 12815</strain>
    </source>
</reference>
<dbReference type="InterPro" id="IPR013154">
    <property type="entry name" value="ADH-like_N"/>
</dbReference>
<dbReference type="InterPro" id="IPR013968">
    <property type="entry name" value="PKS_KR"/>
</dbReference>
<dbReference type="Pfam" id="PF14765">
    <property type="entry name" value="PS-DH"/>
    <property type="match status" value="1"/>
</dbReference>
<dbReference type="GO" id="GO:0004315">
    <property type="term" value="F:3-oxoacyl-[acyl-carrier-protein] synthase activity"/>
    <property type="evidence" value="ECO:0007669"/>
    <property type="project" value="InterPro"/>
</dbReference>
<dbReference type="GeneID" id="81590729"/>
<dbReference type="InterPro" id="IPR013217">
    <property type="entry name" value="Methyltransf_12"/>
</dbReference>
<dbReference type="InterPro" id="IPR042104">
    <property type="entry name" value="PKS_dehydratase_sf"/>
</dbReference>
<keyword evidence="3" id="KW-0808">Transferase</keyword>
<dbReference type="InterPro" id="IPR036291">
    <property type="entry name" value="NAD(P)-bd_dom_sf"/>
</dbReference>
<dbReference type="InterPro" id="IPR014030">
    <property type="entry name" value="Ketoacyl_synth_N"/>
</dbReference>
<dbReference type="SUPFAM" id="SSF51735">
    <property type="entry name" value="NAD(P)-binding Rossmann-fold domains"/>
    <property type="match status" value="2"/>
</dbReference>
<evidence type="ECO:0000256" key="4">
    <source>
        <dbReference type="ARBA" id="ARBA00022857"/>
    </source>
</evidence>
<dbReference type="Pfam" id="PF21089">
    <property type="entry name" value="PKS_DH_N"/>
    <property type="match status" value="1"/>
</dbReference>
<dbReference type="GO" id="GO:1901336">
    <property type="term" value="P:lactone biosynthetic process"/>
    <property type="evidence" value="ECO:0007669"/>
    <property type="project" value="UniProtKB-ARBA"/>
</dbReference>
<dbReference type="PANTHER" id="PTHR43775:SF50">
    <property type="entry name" value="HIGHLY REDUCING POLYKETIDE SYNTHASE SRDA"/>
    <property type="match status" value="1"/>
</dbReference>
<dbReference type="SMART" id="SM00827">
    <property type="entry name" value="PKS_AT"/>
    <property type="match status" value="1"/>
</dbReference>
<reference evidence="12" key="1">
    <citation type="journal article" date="2023" name="IMA Fungus">
        <title>Comparative genomic study of the Penicillium genus elucidates a diverse pangenome and 15 lateral gene transfer events.</title>
        <authorList>
            <person name="Petersen C."/>
            <person name="Sorensen T."/>
            <person name="Nielsen M.R."/>
            <person name="Sondergaard T.E."/>
            <person name="Sorensen J.L."/>
            <person name="Fitzpatrick D.A."/>
            <person name="Frisvad J.C."/>
            <person name="Nielsen K.L."/>
        </authorList>
    </citation>
    <scope>NUCLEOTIDE SEQUENCE</scope>
    <source>
        <strain evidence="12">IBT 12815</strain>
    </source>
</reference>
<dbReference type="InterPro" id="IPR020843">
    <property type="entry name" value="ER"/>
</dbReference>
<evidence type="ECO:0000259" key="10">
    <source>
        <dbReference type="PROSITE" id="PS52004"/>
    </source>
</evidence>
<dbReference type="CDD" id="cd02440">
    <property type="entry name" value="AdoMet_MTases"/>
    <property type="match status" value="1"/>
</dbReference>
<feature type="domain" description="PKS/mFAS DH" evidence="11">
    <location>
        <begin position="983"/>
        <end position="1288"/>
    </location>
</feature>
<dbReference type="SMART" id="SM00825">
    <property type="entry name" value="PKS_KS"/>
    <property type="match status" value="1"/>
</dbReference>
<dbReference type="EMBL" id="JAQJAE010000005">
    <property type="protein sequence ID" value="KAJ5592529.1"/>
    <property type="molecule type" value="Genomic_DNA"/>
</dbReference>
<evidence type="ECO:0000256" key="8">
    <source>
        <dbReference type="PROSITE-ProRule" id="PRU01363"/>
    </source>
</evidence>
<dbReference type="InterPro" id="IPR014031">
    <property type="entry name" value="Ketoacyl_synth_C"/>
</dbReference>
<dbReference type="Gene3D" id="1.10.1200.10">
    <property type="entry name" value="ACP-like"/>
    <property type="match status" value="1"/>
</dbReference>
<dbReference type="GO" id="GO:0030639">
    <property type="term" value="P:polyketide biosynthetic process"/>
    <property type="evidence" value="ECO:0007669"/>
    <property type="project" value="UniProtKB-ARBA"/>
</dbReference>
<dbReference type="InterPro" id="IPR029063">
    <property type="entry name" value="SAM-dependent_MTases_sf"/>
</dbReference>
<dbReference type="GO" id="GO:0004312">
    <property type="term" value="F:fatty acid synthase activity"/>
    <property type="evidence" value="ECO:0007669"/>
    <property type="project" value="TreeGrafter"/>
</dbReference>
<dbReference type="InterPro" id="IPR016036">
    <property type="entry name" value="Malonyl_transacylase_ACP-bd"/>
</dbReference>
<dbReference type="Pfam" id="PF00109">
    <property type="entry name" value="ketoacyl-synt"/>
    <property type="match status" value="1"/>
</dbReference>
<dbReference type="Gene3D" id="3.10.129.110">
    <property type="entry name" value="Polyketide synthase dehydratase"/>
    <property type="match status" value="1"/>
</dbReference>
<dbReference type="GO" id="GO:0006633">
    <property type="term" value="P:fatty acid biosynthetic process"/>
    <property type="evidence" value="ECO:0007669"/>
    <property type="project" value="InterPro"/>
</dbReference>
<dbReference type="PROSITE" id="PS52019">
    <property type="entry name" value="PKS_MFAS_DH"/>
    <property type="match status" value="1"/>
</dbReference>
<dbReference type="InterPro" id="IPR032821">
    <property type="entry name" value="PKS_assoc"/>
</dbReference>
<dbReference type="InterPro" id="IPR001227">
    <property type="entry name" value="Ac_transferase_dom_sf"/>
</dbReference>
<dbReference type="SUPFAM" id="SSF55048">
    <property type="entry name" value="Probable ACP-binding domain of malonyl-CoA ACP transacylase"/>
    <property type="match status" value="1"/>
</dbReference>
<dbReference type="Pfam" id="PF08242">
    <property type="entry name" value="Methyltransf_12"/>
    <property type="match status" value="1"/>
</dbReference>
<keyword evidence="1" id="KW-0596">Phosphopantetheine</keyword>
<feature type="region of interest" description="C-terminal hotdog fold" evidence="8">
    <location>
        <begin position="1135"/>
        <end position="1288"/>
    </location>
</feature>
<feature type="active site" description="Proton donor; for dehydratase activity" evidence="8">
    <location>
        <position position="1200"/>
    </location>
</feature>
<evidence type="ECO:0000256" key="5">
    <source>
        <dbReference type="ARBA" id="ARBA00023002"/>
    </source>
</evidence>
<dbReference type="Pfam" id="PF08240">
    <property type="entry name" value="ADH_N"/>
    <property type="match status" value="1"/>
</dbReference>
<dbReference type="PROSITE" id="PS00606">
    <property type="entry name" value="KS3_1"/>
    <property type="match status" value="1"/>
</dbReference>
<dbReference type="Pfam" id="PF02801">
    <property type="entry name" value="Ketoacyl-synt_C"/>
    <property type="match status" value="1"/>
</dbReference>
<dbReference type="SUPFAM" id="SSF50129">
    <property type="entry name" value="GroES-like"/>
    <property type="match status" value="1"/>
</dbReference>
<dbReference type="Gene3D" id="3.40.50.720">
    <property type="entry name" value="NAD(P)-binding Rossmann-like Domain"/>
    <property type="match status" value="1"/>
</dbReference>
<dbReference type="GO" id="GO:0016491">
    <property type="term" value="F:oxidoreductase activity"/>
    <property type="evidence" value="ECO:0007669"/>
    <property type="project" value="UniProtKB-KW"/>
</dbReference>
<dbReference type="InterPro" id="IPR014043">
    <property type="entry name" value="Acyl_transferase_dom"/>
</dbReference>
<dbReference type="Gene3D" id="3.40.366.10">
    <property type="entry name" value="Malonyl-Coenzyme A Acyl Carrier Protein, domain 2"/>
    <property type="match status" value="1"/>
</dbReference>
<dbReference type="InterPro" id="IPR049551">
    <property type="entry name" value="PKS_DH_C"/>
</dbReference>
<keyword evidence="5" id="KW-0560">Oxidoreductase</keyword>
<dbReference type="SUPFAM" id="SSF53335">
    <property type="entry name" value="S-adenosyl-L-methionine-dependent methyltransferases"/>
    <property type="match status" value="1"/>
</dbReference>
<dbReference type="RefSeq" id="XP_056749155.1">
    <property type="nucleotide sequence ID" value="XM_056900487.1"/>
</dbReference>
<evidence type="ECO:0000256" key="7">
    <source>
        <dbReference type="ARBA" id="ARBA00023315"/>
    </source>
</evidence>
<dbReference type="Gene3D" id="3.90.180.10">
    <property type="entry name" value="Medium-chain alcohol dehydrogenases, catalytic domain"/>
    <property type="match status" value="1"/>
</dbReference>
<dbReference type="PROSITE" id="PS50075">
    <property type="entry name" value="CARRIER"/>
    <property type="match status" value="1"/>
</dbReference>
<comment type="caution">
    <text evidence="12">The sequence shown here is derived from an EMBL/GenBank/DDBJ whole genome shotgun (WGS) entry which is preliminary data.</text>
</comment>
<dbReference type="InterPro" id="IPR049552">
    <property type="entry name" value="PKS_DH_N"/>
</dbReference>
<dbReference type="InterPro" id="IPR018201">
    <property type="entry name" value="Ketoacyl_synth_AS"/>
</dbReference>
<dbReference type="Pfam" id="PF00698">
    <property type="entry name" value="Acyl_transf_1"/>
    <property type="match status" value="1"/>
</dbReference>
<dbReference type="CDD" id="cd00833">
    <property type="entry name" value="PKS"/>
    <property type="match status" value="1"/>
</dbReference>
<sequence>MTGTGTRLGSDPPLSECPEPIAIVGMGCRWPGGVESPSELWGLLEAKQDGWSEFSEDRINLKGFYHPNGQRLGSMYTRGGHLLRGDTRDFDHSFFGISATEAMALDPSQRKLLEVTYEAVENAGEPLESFSGSKTGVFVGNFNNEHQIMQYRDPDHTLPYAVTGGGPTILSNRINYVFNLQGPSLMVDTACSASMYALHLAVLSIRSGDCDAAIVAGANVILGPDNQIFTTKLGAVSPTSRCHTFDASADGYSRAEGFGAIYLKKLSDAVSRGDPIRAVVRGTSFNANGKTGGISHPSPDGQEAVIRQAYKASGGLNPDLTGYVECHGTGTPVGDPIEVSAVGRVFSPGRKDEPLLIGSIKPNLGHSEAASAMSQIMKAVLAMEHGEIPATIGIENFNPAIDFEGARAKVVTEMTPWPAHLLRRVSVNSFGYGGANAHCVLDHPSVVIPGYRLQGLPKAVAKTPNGIPQTNDNGQLNGTKGYGISAESLPSLSWCQPSKLNQIEGAGTRPLILLPVSAHDERALKANLSGLANSLKNYDLADLTYTLGCRKSKFPRRAFAIVDSKAVTDGLDYDLMISGKSPSSPARRIGFIFTGQGAQWPQMGAQLLHEFGVFRRTIQYLDVVLSKLQNKPSWTIEGALLEPAATSKIHDPTFSQTVCTALQIALVSLLKQWGINPKATVGHSSGEIAAAYAAGYLKGSEAIVLAYFRGQVVATNQRMGLMMAVGLEPAQAASYLDGIEGNVRIAAINSPHSVTLSGEPEAIDKLSKTLSDEGVFARVLNTGGNAYHSHHMQALGSAYEELATQGLHQVKLLVENEPSNPFTKWISSVTMKEVREQVPPSYWRRNLEAPVLFSSAVERLAEDGSIDLLIEIGPHPALGGPLKQIRSTLEKTGLVLPPCLGSLRRGEHDVTSMLTLAGNLFINNAPINLVAVNATEKTEDGIHLSHGFPCIDMPQYKYSYPETPVHYENRFNKEYRTRKHLRHDILGARVPGGSRTHPQWRNVLRSKDLPWLEDHKLLPHAILPGAAYIAMAIEAVSQLHYEAEDASPIKSFQLRQVAINSALRVEDTELGVETVLNMERLPLTNAAVMSQWYKFSIGSILPKSDEWTQHCTGTVSVVIMNTSIDESQQLKADPRSRSLDVTRWYRSFDAAGLSYGPAFQGLSDLKAYRGSNVTTSSVSLHPTADFDNESEYTIHPATLDTCIQLALISCHAGQVENFEKPFVPIFADNMTIWVPESPHEQQGLGVARGTMTGLRSVYARSQLYSLSGAPLLDIEELKCVSYDGALDASTSNMVREPYWQPVEKVDIETLTPAIAETIFPPKEIPSSTITELETLSAHVLASINEELRHHSVHGKTQNHESFAKWVKSWVGSSERQDLEITRAERLAIIERLATTNLQDIPEARCLKALHGSLNEVLGGTTNSVKVLMENNLFTNLFASGISVSGAYSQLRHVVDLLGHRNPRMRILEIGGGSAGATSTVLEMLASNSTSKRFEEYVFTDAAQWCVTEAKSRFNKHDRLVFQTLDVLQDPVSQGFETNSFDLIIAAGCLSELDSAEAALKQIRPLLKPSGSLVLLETTRSTLASEVLSRTLTGKWDHERINRGKAEWNNILKECAFSGVDIALEDYTGHQQMTTVMLSKAPGIKANAPSMTMQGANIFIIYRDLLPLLADVTAKVLAKQGFNAIPIELFSGHKIPRNSMVISFVDVNGSILTCRGELYFKELQAIVPNVSAMVWVAADLIIPGESSIMKGMLRSITTENVLSKYAFIELDFSHYTSQVRAAELIVRKMNQLRVPASSEILDLECVIRGGAFYVERLLPEETLNSQFYLRNGFEDDVDERAVGTQLPIRAQYGQAGMLSSLHFTSDSDFSKPLGDNWIEIKTEAIGLNMKDIAVATARFDLNNLSTEGAGFVTGLGSAVTSFELGDRVFGMIPGNMGNYLRSPASLVSKIPDELSTDGAASMPVVYLTSIYALKHLARLAKGESILIQSATGGLGMAAIQIAQSLGAEIYATVGTDEKAKILIDECGIPASHIFNSRKLSTVEKILKATKQKGLDVILSSSGGDLMHEMWRCIAPLGHFIDIGRTDVLGGGKLGLEVFKKNATFSSFDMGKIYRQKPDLISRLMTEMTGLIHEGVIGPIRHLTTFCISRLENAMNSFSKGLHTGKFIITFRDPTATLKIARPVVRAVFDPNATYLLVGCLGGLGRSLSTWMIEQGARHLAFLSRSGTNKPEAVSIVEELAAAGAYPEVIQCNVADLDALAFAVKKISATRQVKGVIHAAMVEGDALFENAAWSQVQKVLEPKVIGTVNLHLATKSLPLDFFLMTSSIVGTVGTPSQGAYTAANAFQDSFSRFRHLQSLPATTLGLGLILEVGSVSSSIGFQQMLQRNATYGVSETEFLQLLEGALCKPHFSSEESSSSKQDASYPAQLVTGLEPARFLPYLENDRVNDLVWYNNARFQGVRQAISDRARTLASAGSNSLGGTSSIATQLQNASTPAEKLEISQTAITTRLAELLSVAADDIDSNMPVSRYGVDSLVAGELRNWLIKTFGLEVSMLQLLSKNGKIEDLVKGAAKVDG</sequence>
<keyword evidence="13" id="KW-1185">Reference proteome</keyword>
<dbReference type="GO" id="GO:0008168">
    <property type="term" value="F:methyltransferase activity"/>
    <property type="evidence" value="ECO:0007669"/>
    <property type="project" value="UniProtKB-KW"/>
</dbReference>
<feature type="active site" description="Proton acceptor; for dehydratase activity" evidence="8">
    <location>
        <position position="1015"/>
    </location>
</feature>
<dbReference type="Proteomes" id="UP001213799">
    <property type="component" value="Unassembled WGS sequence"/>
</dbReference>
<evidence type="ECO:0000259" key="9">
    <source>
        <dbReference type="PROSITE" id="PS50075"/>
    </source>
</evidence>
<keyword evidence="7" id="KW-0012">Acyltransferase</keyword>
<dbReference type="SMART" id="SM00826">
    <property type="entry name" value="PKS_DH"/>
    <property type="match status" value="1"/>
</dbReference>
<feature type="domain" description="Carrier" evidence="9">
    <location>
        <begin position="2496"/>
        <end position="2574"/>
    </location>
</feature>
<dbReference type="PANTHER" id="PTHR43775">
    <property type="entry name" value="FATTY ACID SYNTHASE"/>
    <property type="match status" value="1"/>
</dbReference>
<organism evidence="12 13">
    <name type="scientific">Penicillium hordei</name>
    <dbReference type="NCBI Taxonomy" id="40994"/>
    <lineage>
        <taxon>Eukaryota</taxon>
        <taxon>Fungi</taxon>
        <taxon>Dikarya</taxon>
        <taxon>Ascomycota</taxon>
        <taxon>Pezizomycotina</taxon>
        <taxon>Eurotiomycetes</taxon>
        <taxon>Eurotiomycetidae</taxon>
        <taxon>Eurotiales</taxon>
        <taxon>Aspergillaceae</taxon>
        <taxon>Penicillium</taxon>
    </lineage>
</organism>
<dbReference type="InterPro" id="IPR057326">
    <property type="entry name" value="KR_dom"/>
</dbReference>
<evidence type="ECO:0000256" key="2">
    <source>
        <dbReference type="ARBA" id="ARBA00022553"/>
    </source>
</evidence>
<dbReference type="Gene3D" id="3.30.70.3290">
    <property type="match status" value="1"/>
</dbReference>
<evidence type="ECO:0000256" key="3">
    <source>
        <dbReference type="ARBA" id="ARBA00022679"/>
    </source>
</evidence>
<dbReference type="InterPro" id="IPR020807">
    <property type="entry name" value="PKS_DH"/>
</dbReference>
<dbReference type="CDD" id="cd05195">
    <property type="entry name" value="enoyl_red"/>
    <property type="match status" value="1"/>
</dbReference>
<accession>A0AAD6GXR0</accession>
<dbReference type="SUPFAM" id="SSF53901">
    <property type="entry name" value="Thiolase-like"/>
    <property type="match status" value="1"/>
</dbReference>
<evidence type="ECO:0000256" key="6">
    <source>
        <dbReference type="ARBA" id="ARBA00023268"/>
    </source>
</evidence>
<gene>
    <name evidence="12" type="ORF">N7537_009433</name>
</gene>
<keyword evidence="4" id="KW-0521">NADP</keyword>
<evidence type="ECO:0000259" key="11">
    <source>
        <dbReference type="PROSITE" id="PS52019"/>
    </source>
</evidence>
<dbReference type="InterPro" id="IPR011032">
    <property type="entry name" value="GroES-like_sf"/>
</dbReference>
<dbReference type="Pfam" id="PF16197">
    <property type="entry name" value="KAsynt_C_assoc"/>
    <property type="match status" value="1"/>
</dbReference>
<feature type="region of interest" description="N-terminal hotdog fold" evidence="8">
    <location>
        <begin position="983"/>
        <end position="1122"/>
    </location>
</feature>
<dbReference type="Pfam" id="PF23297">
    <property type="entry name" value="ACP_SdgA_C"/>
    <property type="match status" value="1"/>
</dbReference>
<dbReference type="SUPFAM" id="SSF52151">
    <property type="entry name" value="FabD/lysophospholipase-like"/>
    <property type="match status" value="1"/>
</dbReference>
<protein>
    <submittedName>
        <fullName evidence="12">Polyketide synthase</fullName>
    </submittedName>
</protein>
<keyword evidence="2" id="KW-0597">Phosphoprotein</keyword>
<dbReference type="InterPro" id="IPR036736">
    <property type="entry name" value="ACP-like_sf"/>
</dbReference>
<feature type="domain" description="Ketosynthase family 3 (KS3)" evidence="10">
    <location>
        <begin position="18"/>
        <end position="443"/>
    </location>
</feature>
<dbReference type="Pfam" id="PF00107">
    <property type="entry name" value="ADH_zinc_N"/>
    <property type="match status" value="1"/>
</dbReference>
<dbReference type="GO" id="GO:0032259">
    <property type="term" value="P:methylation"/>
    <property type="evidence" value="ECO:0007669"/>
    <property type="project" value="UniProtKB-KW"/>
</dbReference>
<dbReference type="Gene3D" id="3.40.50.150">
    <property type="entry name" value="Vaccinia Virus protein VP39"/>
    <property type="match status" value="1"/>
</dbReference>
<dbReference type="InterPro" id="IPR020841">
    <property type="entry name" value="PKS_Beta-ketoAc_synthase_dom"/>
</dbReference>
<dbReference type="SMART" id="SM00829">
    <property type="entry name" value="PKS_ER"/>
    <property type="match status" value="1"/>
</dbReference>
<proteinExistence type="predicted"/>
<dbReference type="GO" id="GO:0031177">
    <property type="term" value="F:phosphopantetheine binding"/>
    <property type="evidence" value="ECO:0007669"/>
    <property type="project" value="InterPro"/>
</dbReference>
<name>A0AAD6GXR0_9EURO</name>
<dbReference type="SMART" id="SM00823">
    <property type="entry name" value="PKS_PP"/>
    <property type="match status" value="1"/>
</dbReference>
<dbReference type="Gene3D" id="3.40.47.10">
    <property type="match status" value="1"/>
</dbReference>
<dbReference type="PROSITE" id="PS52004">
    <property type="entry name" value="KS3_2"/>
    <property type="match status" value="1"/>
</dbReference>
<dbReference type="InterPro" id="IPR050091">
    <property type="entry name" value="PKS_NRPS_Biosynth_Enz"/>
</dbReference>
<evidence type="ECO:0000313" key="12">
    <source>
        <dbReference type="EMBL" id="KAJ5592529.1"/>
    </source>
</evidence>
<evidence type="ECO:0000313" key="13">
    <source>
        <dbReference type="Proteomes" id="UP001213799"/>
    </source>
</evidence>
<dbReference type="SUPFAM" id="SSF47336">
    <property type="entry name" value="ACP-like"/>
    <property type="match status" value="1"/>
</dbReference>
<dbReference type="InterPro" id="IPR020806">
    <property type="entry name" value="PKS_PP-bd"/>
</dbReference>
<keyword evidence="6" id="KW-0511">Multifunctional enzyme</keyword>
<dbReference type="InterPro" id="IPR009081">
    <property type="entry name" value="PP-bd_ACP"/>
</dbReference>
<evidence type="ECO:0000256" key="1">
    <source>
        <dbReference type="ARBA" id="ARBA00022450"/>
    </source>
</evidence>
<dbReference type="InterPro" id="IPR016039">
    <property type="entry name" value="Thiolase-like"/>
</dbReference>
<dbReference type="InterPro" id="IPR016035">
    <property type="entry name" value="Acyl_Trfase/lysoPLipase"/>
</dbReference>
<dbReference type="Pfam" id="PF08659">
    <property type="entry name" value="KR"/>
    <property type="match status" value="1"/>
</dbReference>